<dbReference type="InterPro" id="IPR000719">
    <property type="entry name" value="Prot_kinase_dom"/>
</dbReference>
<dbReference type="AlphaFoldDB" id="A0A5J4ZA21"/>
<dbReference type="Gene3D" id="2.90.10.10">
    <property type="entry name" value="Bulb-type lectin domain"/>
    <property type="match status" value="1"/>
</dbReference>
<dbReference type="Pfam" id="PF11883">
    <property type="entry name" value="DUF3403"/>
    <property type="match status" value="1"/>
</dbReference>
<dbReference type="EMBL" id="CM018052">
    <property type="protein sequence ID" value="KAA8515425.1"/>
    <property type="molecule type" value="Genomic_DNA"/>
</dbReference>
<feature type="region of interest" description="Disordered" evidence="18">
    <location>
        <begin position="775"/>
        <end position="797"/>
    </location>
</feature>
<keyword evidence="3 16" id="KW-0723">Serine/threonine-protein kinase</keyword>
<evidence type="ECO:0000259" key="21">
    <source>
        <dbReference type="PROSITE" id="PS50026"/>
    </source>
</evidence>
<dbReference type="EC" id="2.7.11.1" evidence="16"/>
<dbReference type="FunFam" id="1.10.510.10:FF:000060">
    <property type="entry name" value="G-type lectin S-receptor-like serine/threonine-protein kinase"/>
    <property type="match status" value="1"/>
</dbReference>
<dbReference type="InterPro" id="IPR036426">
    <property type="entry name" value="Bulb-type_lectin_dom_sf"/>
</dbReference>
<dbReference type="InterPro" id="IPR008271">
    <property type="entry name" value="Ser/Thr_kinase_AS"/>
</dbReference>
<evidence type="ECO:0000256" key="8">
    <source>
        <dbReference type="ARBA" id="ARBA00022777"/>
    </source>
</evidence>
<dbReference type="Pfam" id="PF00954">
    <property type="entry name" value="S_locus_glycop"/>
    <property type="match status" value="1"/>
</dbReference>
<dbReference type="PROSITE" id="PS50026">
    <property type="entry name" value="EGF_3"/>
    <property type="match status" value="1"/>
</dbReference>
<evidence type="ECO:0000256" key="16">
    <source>
        <dbReference type="PIRNR" id="PIRNR000641"/>
    </source>
</evidence>
<comment type="similarity">
    <text evidence="16">Belongs to the protein kinase superfamily. Ser/Thr protein kinase family.</text>
</comment>
<keyword evidence="13" id="KW-0325">Glycoprotein</keyword>
<evidence type="ECO:0000259" key="22">
    <source>
        <dbReference type="PROSITE" id="PS50927"/>
    </source>
</evidence>
<keyword evidence="7 16" id="KW-0547">Nucleotide-binding</keyword>
<comment type="caution">
    <text evidence="17">Lacks conserved residue(s) required for the propagation of feature annotation.</text>
</comment>
<dbReference type="SUPFAM" id="SSF56112">
    <property type="entry name" value="Protein kinase-like (PK-like)"/>
    <property type="match status" value="1"/>
</dbReference>
<evidence type="ECO:0000256" key="15">
    <source>
        <dbReference type="ARBA" id="ARBA00048679"/>
    </source>
</evidence>
<dbReference type="SMART" id="SM00473">
    <property type="entry name" value="PAN_AP"/>
    <property type="match status" value="1"/>
</dbReference>
<dbReference type="GO" id="GO:0048544">
    <property type="term" value="P:recognition of pollen"/>
    <property type="evidence" value="ECO:0007669"/>
    <property type="project" value="InterPro"/>
</dbReference>
<keyword evidence="25" id="KW-1185">Reference proteome</keyword>
<dbReference type="CDD" id="cd01098">
    <property type="entry name" value="PAN_AP_plant"/>
    <property type="match status" value="1"/>
</dbReference>
<dbReference type="Pfam" id="PF01453">
    <property type="entry name" value="B_lectin"/>
    <property type="match status" value="1"/>
</dbReference>
<evidence type="ECO:0000256" key="19">
    <source>
        <dbReference type="SAM" id="Phobius"/>
    </source>
</evidence>
<keyword evidence="9 16" id="KW-0067">ATP-binding</keyword>
<dbReference type="CDD" id="cd14066">
    <property type="entry name" value="STKc_IRAK"/>
    <property type="match status" value="1"/>
</dbReference>
<feature type="domain" description="Apple" evidence="23">
    <location>
        <begin position="341"/>
        <end position="423"/>
    </location>
</feature>
<keyword evidence="12" id="KW-1015">Disulfide bond</keyword>
<evidence type="ECO:0000256" key="2">
    <source>
        <dbReference type="ARBA" id="ARBA00022475"/>
    </source>
</evidence>
<dbReference type="PANTHER" id="PTHR27002">
    <property type="entry name" value="RECEPTOR-LIKE SERINE/THREONINE-PROTEIN KINASE SD1-8"/>
    <property type="match status" value="1"/>
</dbReference>
<keyword evidence="5 19" id="KW-0812">Transmembrane</keyword>
<evidence type="ECO:0000313" key="25">
    <source>
        <dbReference type="Proteomes" id="UP000325577"/>
    </source>
</evidence>
<dbReference type="SMART" id="SM00108">
    <property type="entry name" value="B_lectin"/>
    <property type="match status" value="1"/>
</dbReference>
<keyword evidence="2" id="KW-1003">Cell membrane</keyword>
<evidence type="ECO:0000256" key="4">
    <source>
        <dbReference type="ARBA" id="ARBA00022679"/>
    </source>
</evidence>
<dbReference type="GO" id="GO:0106310">
    <property type="term" value="F:protein serine kinase activity"/>
    <property type="evidence" value="ECO:0007669"/>
    <property type="project" value="RHEA"/>
</dbReference>
<dbReference type="GO" id="GO:0005524">
    <property type="term" value="F:ATP binding"/>
    <property type="evidence" value="ECO:0007669"/>
    <property type="project" value="UniProtKB-KW"/>
</dbReference>
<dbReference type="FunFam" id="2.90.10.10:FF:000001">
    <property type="entry name" value="G-type lectin S-receptor-like serine/threonine-protein kinase"/>
    <property type="match status" value="1"/>
</dbReference>
<dbReference type="InterPro" id="IPR001245">
    <property type="entry name" value="Ser-Thr/Tyr_kinase_cat_dom"/>
</dbReference>
<evidence type="ECO:0000256" key="1">
    <source>
        <dbReference type="ARBA" id="ARBA00004251"/>
    </source>
</evidence>
<dbReference type="GO" id="GO:0004674">
    <property type="term" value="F:protein serine/threonine kinase activity"/>
    <property type="evidence" value="ECO:0007669"/>
    <property type="project" value="UniProtKB-KW"/>
</dbReference>
<dbReference type="InterPro" id="IPR001480">
    <property type="entry name" value="Bulb-type_lectin_dom"/>
</dbReference>
<dbReference type="OrthoDB" id="1910371at2759"/>
<gene>
    <name evidence="24" type="ORF">F0562_018964</name>
</gene>
<keyword evidence="6" id="KW-0732">Signal</keyword>
<dbReference type="InterPro" id="IPR000858">
    <property type="entry name" value="S_locus_glycoprot_dom"/>
</dbReference>
<feature type="domain" description="Bulb-type lectin" evidence="22">
    <location>
        <begin position="31"/>
        <end position="152"/>
    </location>
</feature>
<evidence type="ECO:0000256" key="10">
    <source>
        <dbReference type="ARBA" id="ARBA00022989"/>
    </source>
</evidence>
<sequence>MLSVSMQFVSLPVACYITAIILALAKISEAAETITRYEVINDSMTLVSAGGKFKLGFFRPGNSENRYLGIWFNIPTQTFVWVANRNNPLNDSSGVLKIGDDGNLILVGHTESIIWSTNIQNMSSNITIAQLLDSGNLVLSDEKTEETYLWQSFDYPSDTLLAGMKLGWNLRTGLNRNLTSWKSADDPSPGDFSFAVDLHELPQPLLRRNSVELYRAPPWDGLQISGAGVKPNRKIKPYYINNSEEVYYQYDVYDNLTMLVLNYSGVLQRVLWNNQSLEWLLLDVHPGDPCESYGHCGPNAICTVNDAQVCSCLAGYMPKSLQEWAIPLWSGGCVRKKPLNCPKGEGFKELNGVVIPDLRQFRTNTNMTLKECRVECLKNCSCTAYANSNTSGDGRGCLLWYGDLIDTRRLAQSANQNLYIRVTASELDSPKKKQFVLVMVAASVASVLLLLASCIIWKKRTQGTRKDIPSRDEENLELPIFNIDTIAEATNNFSYSNKIGEGGFGPVYKGQLSTGQEIAVKRLSENSKQGLNEFKNEVILIAKLQHRNLVRLLGCCIQGEERMLIYEYMPNGSLSSFIFAGQDSTRNSLTWRRRFDITLGIARGLLYLHQDSRLRIIHRDLKASNVLLDNKMNPKISDFGIAKTLWGDQLLARTRTVVGTYGYMSPEYVIDGLISVKSDVFSFGVLVLEIVSGKRNRQFRHPDHDLNLLGHAWKLWIEGKASQLVDQSLEDSFSISEVLKCIQVGLLCVQQHPEDRPTMSSVLLMLDRESAMLPQPKQPGFYTERNSDETNDSLARTQHSTNKITVTLLVGR</sequence>
<feature type="domain" description="EGF-like" evidence="21">
    <location>
        <begin position="286"/>
        <end position="322"/>
    </location>
</feature>
<keyword evidence="4 16" id="KW-0808">Transferase</keyword>
<dbReference type="PIRSF" id="PIRSF000641">
    <property type="entry name" value="SRK"/>
    <property type="match status" value="1"/>
</dbReference>
<evidence type="ECO:0000259" key="20">
    <source>
        <dbReference type="PROSITE" id="PS50011"/>
    </source>
</evidence>
<dbReference type="InterPro" id="IPR003609">
    <property type="entry name" value="Pan_app"/>
</dbReference>
<dbReference type="PROSITE" id="PS50927">
    <property type="entry name" value="BULB_LECTIN"/>
    <property type="match status" value="1"/>
</dbReference>
<evidence type="ECO:0000313" key="24">
    <source>
        <dbReference type="EMBL" id="KAA8515425.1"/>
    </source>
</evidence>
<comment type="subcellular location">
    <subcellularLocation>
        <location evidence="1">Cell membrane</location>
        <topology evidence="1">Single-pass type I membrane protein</topology>
    </subcellularLocation>
</comment>
<dbReference type="SUPFAM" id="SSF51110">
    <property type="entry name" value="alpha-D-mannose-specific plant lectins"/>
    <property type="match status" value="1"/>
</dbReference>
<comment type="catalytic activity">
    <reaction evidence="15 16">
        <text>L-seryl-[protein] + ATP = O-phospho-L-seryl-[protein] + ADP + H(+)</text>
        <dbReference type="Rhea" id="RHEA:17989"/>
        <dbReference type="Rhea" id="RHEA-COMP:9863"/>
        <dbReference type="Rhea" id="RHEA-COMP:11604"/>
        <dbReference type="ChEBI" id="CHEBI:15378"/>
        <dbReference type="ChEBI" id="CHEBI:29999"/>
        <dbReference type="ChEBI" id="CHEBI:30616"/>
        <dbReference type="ChEBI" id="CHEBI:83421"/>
        <dbReference type="ChEBI" id="CHEBI:456216"/>
        <dbReference type="EC" id="2.7.11.1"/>
    </reaction>
</comment>
<dbReference type="Gene3D" id="1.10.510.10">
    <property type="entry name" value="Transferase(Phosphotransferase) domain 1"/>
    <property type="match status" value="1"/>
</dbReference>
<evidence type="ECO:0000256" key="6">
    <source>
        <dbReference type="ARBA" id="ARBA00022729"/>
    </source>
</evidence>
<comment type="catalytic activity">
    <reaction evidence="14 16">
        <text>L-threonyl-[protein] + ATP = O-phospho-L-threonyl-[protein] + ADP + H(+)</text>
        <dbReference type="Rhea" id="RHEA:46608"/>
        <dbReference type="Rhea" id="RHEA-COMP:11060"/>
        <dbReference type="Rhea" id="RHEA-COMP:11605"/>
        <dbReference type="ChEBI" id="CHEBI:15378"/>
        <dbReference type="ChEBI" id="CHEBI:30013"/>
        <dbReference type="ChEBI" id="CHEBI:30616"/>
        <dbReference type="ChEBI" id="CHEBI:61977"/>
        <dbReference type="ChEBI" id="CHEBI:456216"/>
        <dbReference type="EC" id="2.7.11.1"/>
    </reaction>
</comment>
<dbReference type="InterPro" id="IPR024171">
    <property type="entry name" value="SRK-like_kinase"/>
</dbReference>
<dbReference type="FunFam" id="3.30.200.20:FF:000195">
    <property type="entry name" value="G-type lectin S-receptor-like serine/threonine-protein kinase"/>
    <property type="match status" value="1"/>
</dbReference>
<organism evidence="24 25">
    <name type="scientific">Nyssa sinensis</name>
    <dbReference type="NCBI Taxonomy" id="561372"/>
    <lineage>
        <taxon>Eukaryota</taxon>
        <taxon>Viridiplantae</taxon>
        <taxon>Streptophyta</taxon>
        <taxon>Embryophyta</taxon>
        <taxon>Tracheophyta</taxon>
        <taxon>Spermatophyta</taxon>
        <taxon>Magnoliopsida</taxon>
        <taxon>eudicotyledons</taxon>
        <taxon>Gunneridae</taxon>
        <taxon>Pentapetalae</taxon>
        <taxon>asterids</taxon>
        <taxon>Cornales</taxon>
        <taxon>Nyssaceae</taxon>
        <taxon>Nyssa</taxon>
    </lineage>
</organism>
<proteinExistence type="inferred from homology"/>
<evidence type="ECO:0000256" key="12">
    <source>
        <dbReference type="ARBA" id="ARBA00023157"/>
    </source>
</evidence>
<evidence type="ECO:0000256" key="7">
    <source>
        <dbReference type="ARBA" id="ARBA00022741"/>
    </source>
</evidence>
<evidence type="ECO:0000256" key="11">
    <source>
        <dbReference type="ARBA" id="ARBA00023136"/>
    </source>
</evidence>
<dbReference type="InterPro" id="IPR011009">
    <property type="entry name" value="Kinase-like_dom_sf"/>
</dbReference>
<dbReference type="InterPro" id="IPR021820">
    <property type="entry name" value="S-locus_recpt_kinase_C"/>
</dbReference>
<reference evidence="24 25" key="1">
    <citation type="submission" date="2019-09" db="EMBL/GenBank/DDBJ databases">
        <title>A chromosome-level genome assembly of the Chinese tupelo Nyssa sinensis.</title>
        <authorList>
            <person name="Yang X."/>
            <person name="Kang M."/>
            <person name="Yang Y."/>
            <person name="Xiong H."/>
            <person name="Wang M."/>
            <person name="Zhang Z."/>
            <person name="Wang Z."/>
            <person name="Wu H."/>
            <person name="Ma T."/>
            <person name="Liu J."/>
            <person name="Xi Z."/>
        </authorList>
    </citation>
    <scope>NUCLEOTIDE SEQUENCE [LARGE SCALE GENOMIC DNA]</scope>
    <source>
        <strain evidence="24">J267</strain>
        <tissue evidence="24">Leaf</tissue>
    </source>
</reference>
<dbReference type="Proteomes" id="UP000325577">
    <property type="component" value="Linkage Group LG9"/>
</dbReference>
<dbReference type="PROSITE" id="PS00108">
    <property type="entry name" value="PROTEIN_KINASE_ST"/>
    <property type="match status" value="1"/>
</dbReference>
<dbReference type="SMART" id="SM00220">
    <property type="entry name" value="S_TKc"/>
    <property type="match status" value="1"/>
</dbReference>
<dbReference type="Pfam" id="PF07714">
    <property type="entry name" value="PK_Tyr_Ser-Thr"/>
    <property type="match status" value="1"/>
</dbReference>
<evidence type="ECO:0000256" key="17">
    <source>
        <dbReference type="PROSITE-ProRule" id="PRU00076"/>
    </source>
</evidence>
<evidence type="ECO:0000256" key="3">
    <source>
        <dbReference type="ARBA" id="ARBA00022527"/>
    </source>
</evidence>
<dbReference type="PROSITE" id="PS50948">
    <property type="entry name" value="PAN"/>
    <property type="match status" value="1"/>
</dbReference>
<dbReference type="Pfam" id="PF08276">
    <property type="entry name" value="PAN_2"/>
    <property type="match status" value="1"/>
</dbReference>
<dbReference type="Gene3D" id="3.30.200.20">
    <property type="entry name" value="Phosphorylase Kinase, domain 1"/>
    <property type="match status" value="1"/>
</dbReference>
<evidence type="ECO:0000259" key="23">
    <source>
        <dbReference type="PROSITE" id="PS50948"/>
    </source>
</evidence>
<feature type="domain" description="Protein kinase" evidence="20">
    <location>
        <begin position="493"/>
        <end position="773"/>
    </location>
</feature>
<keyword evidence="8 16" id="KW-0418">Kinase</keyword>
<evidence type="ECO:0000256" key="18">
    <source>
        <dbReference type="SAM" id="MobiDB-lite"/>
    </source>
</evidence>
<feature type="transmembrane region" description="Helical" evidence="19">
    <location>
        <begin position="435"/>
        <end position="457"/>
    </location>
</feature>
<dbReference type="InterPro" id="IPR000742">
    <property type="entry name" value="EGF"/>
</dbReference>
<keyword evidence="11 19" id="KW-0472">Membrane</keyword>
<protein>
    <recommendedName>
        <fullName evidence="16">Receptor-like serine/threonine-protein kinase</fullName>
        <ecNumber evidence="16">2.7.11.1</ecNumber>
    </recommendedName>
</protein>
<name>A0A5J4ZA21_9ASTE</name>
<evidence type="ECO:0000256" key="5">
    <source>
        <dbReference type="ARBA" id="ARBA00022692"/>
    </source>
</evidence>
<dbReference type="PANTHER" id="PTHR27002:SF214">
    <property type="entry name" value="RECEPTOR-LIKE SERINE_THREONINE-PROTEIN KINASE"/>
    <property type="match status" value="1"/>
</dbReference>
<evidence type="ECO:0000256" key="9">
    <source>
        <dbReference type="ARBA" id="ARBA00022840"/>
    </source>
</evidence>
<keyword evidence="10 19" id="KW-1133">Transmembrane helix</keyword>
<evidence type="ECO:0000256" key="14">
    <source>
        <dbReference type="ARBA" id="ARBA00047899"/>
    </source>
</evidence>
<dbReference type="GO" id="GO:0005886">
    <property type="term" value="C:plasma membrane"/>
    <property type="evidence" value="ECO:0007669"/>
    <property type="project" value="UniProtKB-SubCell"/>
</dbReference>
<evidence type="ECO:0000256" key="13">
    <source>
        <dbReference type="ARBA" id="ARBA00023180"/>
    </source>
</evidence>
<keyword evidence="17" id="KW-0245">EGF-like domain</keyword>
<dbReference type="CDD" id="cd00028">
    <property type="entry name" value="B_lectin"/>
    <property type="match status" value="1"/>
</dbReference>
<accession>A0A5J4ZA21</accession>
<dbReference type="PROSITE" id="PS50011">
    <property type="entry name" value="PROTEIN_KINASE_DOM"/>
    <property type="match status" value="1"/>
</dbReference>